<dbReference type="GO" id="GO:0004735">
    <property type="term" value="F:pyrroline-5-carboxylate reductase activity"/>
    <property type="evidence" value="ECO:0007669"/>
    <property type="project" value="UniProtKB-UniRule"/>
</dbReference>
<reference evidence="15" key="1">
    <citation type="submission" date="2016-10" db="EMBL/GenBank/DDBJ databases">
        <authorList>
            <person name="Varghese N."/>
            <person name="Submissions S."/>
        </authorList>
    </citation>
    <scope>NUCLEOTIDE SEQUENCE [LARGE SCALE GENOMIC DNA]</scope>
    <source>
        <strain evidence="15">DSM 26348</strain>
    </source>
</reference>
<comment type="similarity">
    <text evidence="2 8 11">Belongs to the pyrroline-5-carboxylate reductase family.</text>
</comment>
<organism evidence="14 15">
    <name type="scientific">Planctomicrobium piriforme</name>
    <dbReference type="NCBI Taxonomy" id="1576369"/>
    <lineage>
        <taxon>Bacteria</taxon>
        <taxon>Pseudomonadati</taxon>
        <taxon>Planctomycetota</taxon>
        <taxon>Planctomycetia</taxon>
        <taxon>Planctomycetales</taxon>
        <taxon>Planctomycetaceae</taxon>
        <taxon>Planctomicrobium</taxon>
    </lineage>
</organism>
<feature type="domain" description="Pyrroline-5-carboxylate reductase dimerisation" evidence="13">
    <location>
        <begin position="164"/>
        <end position="268"/>
    </location>
</feature>
<keyword evidence="15" id="KW-1185">Reference proteome</keyword>
<dbReference type="SUPFAM" id="SSF48179">
    <property type="entry name" value="6-phosphogluconate dehydrogenase C-terminal domain-like"/>
    <property type="match status" value="1"/>
</dbReference>
<feature type="binding site" evidence="10">
    <location>
        <begin position="11"/>
        <end position="16"/>
    </location>
    <ligand>
        <name>NADP(+)</name>
        <dbReference type="ChEBI" id="CHEBI:58349"/>
    </ligand>
</feature>
<dbReference type="PANTHER" id="PTHR11645">
    <property type="entry name" value="PYRROLINE-5-CARBOXYLATE REDUCTASE"/>
    <property type="match status" value="1"/>
</dbReference>
<dbReference type="Gene3D" id="1.10.3730.10">
    <property type="entry name" value="ProC C-terminal domain-like"/>
    <property type="match status" value="1"/>
</dbReference>
<dbReference type="RefSeq" id="WP_217647129.1">
    <property type="nucleotide sequence ID" value="NZ_FOQD01000014.1"/>
</dbReference>
<keyword evidence="5 8" id="KW-0641">Proline biosynthesis</keyword>
<evidence type="ECO:0000256" key="5">
    <source>
        <dbReference type="ARBA" id="ARBA00022650"/>
    </source>
</evidence>
<proteinExistence type="inferred from homology"/>
<keyword evidence="7 8" id="KW-0560">Oxidoreductase</keyword>
<dbReference type="Pfam" id="PF14748">
    <property type="entry name" value="P5CR_dimer"/>
    <property type="match status" value="1"/>
</dbReference>
<dbReference type="EMBL" id="FOQD01000014">
    <property type="protein sequence ID" value="SFI98677.1"/>
    <property type="molecule type" value="Genomic_DNA"/>
</dbReference>
<comment type="pathway">
    <text evidence="8 11">Amino-acid biosynthesis; L-proline biosynthesis; L-proline from L-glutamate 5-semialdehyde: step 1/1.</text>
</comment>
<evidence type="ECO:0000313" key="15">
    <source>
        <dbReference type="Proteomes" id="UP000199518"/>
    </source>
</evidence>
<dbReference type="FunFam" id="3.40.50.720:FF:000190">
    <property type="entry name" value="Pyrroline-5-carboxylate reductase"/>
    <property type="match status" value="1"/>
</dbReference>
<evidence type="ECO:0000256" key="6">
    <source>
        <dbReference type="ARBA" id="ARBA00022857"/>
    </source>
</evidence>
<dbReference type="HAMAP" id="MF_01925">
    <property type="entry name" value="P5C_reductase"/>
    <property type="match status" value="1"/>
</dbReference>
<evidence type="ECO:0000256" key="11">
    <source>
        <dbReference type="RuleBase" id="RU003903"/>
    </source>
</evidence>
<dbReference type="STRING" id="1576369.SAMN05421753_11463"/>
<sequence length="271" mass="27906">MSSEKVKVGFLGAGKMATALAKGLLSSGFATSEDVIASDVNAAAREHFFLVTKAQTTASSREVLEQSQVIFLAVKPQSISSLLDEVMADLSPRHLIVSIAAGVRLSTIESAVGDKRVIRVMPNTPCLVGEGASGFSRGSHATWDDADLVSKMFSTVGLAIEVPEPLLDAVTGLSGSGPAYAFAMIEALSDGGVLMGLPRASATQLAAQTLLGAAKMVLETGEHPGQLKDAVTSPAGTTIAGLLALEQAGLRGSLMNAVRAATERARELSRS</sequence>
<comment type="function">
    <text evidence="8">Catalyzes the reduction of 1-pyrroline-5-carboxylate (PCA) to L-proline.</text>
</comment>
<evidence type="ECO:0000259" key="12">
    <source>
        <dbReference type="Pfam" id="PF03807"/>
    </source>
</evidence>
<evidence type="ECO:0000256" key="1">
    <source>
        <dbReference type="ARBA" id="ARBA00004496"/>
    </source>
</evidence>
<dbReference type="InterPro" id="IPR008927">
    <property type="entry name" value="6-PGluconate_DH-like_C_sf"/>
</dbReference>
<evidence type="ECO:0000313" key="14">
    <source>
        <dbReference type="EMBL" id="SFI98677.1"/>
    </source>
</evidence>
<evidence type="ECO:0000256" key="3">
    <source>
        <dbReference type="ARBA" id="ARBA00022490"/>
    </source>
</evidence>
<evidence type="ECO:0000256" key="10">
    <source>
        <dbReference type="PIRSR" id="PIRSR000193-1"/>
    </source>
</evidence>
<dbReference type="PROSITE" id="PS00521">
    <property type="entry name" value="P5CR"/>
    <property type="match status" value="1"/>
</dbReference>
<dbReference type="PIRSF" id="PIRSF000193">
    <property type="entry name" value="Pyrrol-5-carb_rd"/>
    <property type="match status" value="1"/>
</dbReference>
<dbReference type="InterPro" id="IPR028939">
    <property type="entry name" value="P5C_Rdtase_cat_N"/>
</dbReference>
<dbReference type="Gene3D" id="3.40.50.720">
    <property type="entry name" value="NAD(P)-binding Rossmann-like Domain"/>
    <property type="match status" value="1"/>
</dbReference>
<keyword evidence="6 8" id="KW-0521">NADP</keyword>
<evidence type="ECO:0000256" key="9">
    <source>
        <dbReference type="NCBIfam" id="TIGR00112"/>
    </source>
</evidence>
<keyword evidence="3 8" id="KW-0963">Cytoplasm</keyword>
<evidence type="ECO:0000256" key="7">
    <source>
        <dbReference type="ARBA" id="ARBA00023002"/>
    </source>
</evidence>
<dbReference type="InterPro" id="IPR053790">
    <property type="entry name" value="P5CR-like_CS"/>
</dbReference>
<protein>
    <recommendedName>
        <fullName evidence="8 9">Pyrroline-5-carboxylate reductase</fullName>
        <shortName evidence="8">P5C reductase</shortName>
        <shortName evidence="8">P5CR</shortName>
        <ecNumber evidence="8 9">1.5.1.2</ecNumber>
    </recommendedName>
    <alternativeName>
        <fullName evidence="8">PCA reductase</fullName>
    </alternativeName>
</protein>
<dbReference type="FunFam" id="1.10.3730.10:FF:000001">
    <property type="entry name" value="Pyrroline-5-carboxylate reductase"/>
    <property type="match status" value="1"/>
</dbReference>
<comment type="catalytic activity">
    <reaction evidence="8 11">
        <text>L-proline + NADP(+) = (S)-1-pyrroline-5-carboxylate + NADPH + 2 H(+)</text>
        <dbReference type="Rhea" id="RHEA:14109"/>
        <dbReference type="ChEBI" id="CHEBI:15378"/>
        <dbReference type="ChEBI" id="CHEBI:17388"/>
        <dbReference type="ChEBI" id="CHEBI:57783"/>
        <dbReference type="ChEBI" id="CHEBI:58349"/>
        <dbReference type="ChEBI" id="CHEBI:60039"/>
        <dbReference type="EC" id="1.5.1.2"/>
    </reaction>
</comment>
<dbReference type="Pfam" id="PF03807">
    <property type="entry name" value="F420_oxidored"/>
    <property type="match status" value="1"/>
</dbReference>
<gene>
    <name evidence="8" type="primary">proC</name>
    <name evidence="14" type="ORF">SAMN05421753_11463</name>
</gene>
<evidence type="ECO:0000259" key="13">
    <source>
        <dbReference type="Pfam" id="PF14748"/>
    </source>
</evidence>
<evidence type="ECO:0000256" key="4">
    <source>
        <dbReference type="ARBA" id="ARBA00022605"/>
    </source>
</evidence>
<feature type="domain" description="Pyrroline-5-carboxylate reductase catalytic N-terminal" evidence="12">
    <location>
        <begin position="7"/>
        <end position="102"/>
    </location>
</feature>
<comment type="subcellular location">
    <subcellularLocation>
        <location evidence="1 8">Cytoplasm</location>
    </subcellularLocation>
</comment>
<dbReference type="PANTHER" id="PTHR11645:SF0">
    <property type="entry name" value="PYRROLINE-5-CARBOXYLATE REDUCTASE 3"/>
    <property type="match status" value="1"/>
</dbReference>
<feature type="binding site" evidence="10">
    <location>
        <begin position="73"/>
        <end position="76"/>
    </location>
    <ligand>
        <name>NADP(+)</name>
        <dbReference type="ChEBI" id="CHEBI:58349"/>
    </ligand>
</feature>
<accession>A0A1I3MNV4</accession>
<dbReference type="InterPro" id="IPR036291">
    <property type="entry name" value="NAD(P)-bd_dom_sf"/>
</dbReference>
<keyword evidence="4 8" id="KW-0028">Amino-acid biosynthesis</keyword>
<dbReference type="Proteomes" id="UP000199518">
    <property type="component" value="Unassembled WGS sequence"/>
</dbReference>
<evidence type="ECO:0000256" key="2">
    <source>
        <dbReference type="ARBA" id="ARBA00005525"/>
    </source>
</evidence>
<evidence type="ECO:0000256" key="8">
    <source>
        <dbReference type="HAMAP-Rule" id="MF_01925"/>
    </source>
</evidence>
<dbReference type="AlphaFoldDB" id="A0A1I3MNV4"/>
<dbReference type="InterPro" id="IPR029036">
    <property type="entry name" value="P5CR_dimer"/>
</dbReference>
<dbReference type="GO" id="GO:0005737">
    <property type="term" value="C:cytoplasm"/>
    <property type="evidence" value="ECO:0007669"/>
    <property type="project" value="UniProtKB-SubCell"/>
</dbReference>
<dbReference type="GO" id="GO:0055129">
    <property type="term" value="P:L-proline biosynthetic process"/>
    <property type="evidence" value="ECO:0007669"/>
    <property type="project" value="UniProtKB-UniRule"/>
</dbReference>
<dbReference type="EC" id="1.5.1.2" evidence="8 9"/>
<dbReference type="UniPathway" id="UPA00098">
    <property type="reaction ID" value="UER00361"/>
</dbReference>
<dbReference type="InterPro" id="IPR000304">
    <property type="entry name" value="Pyrroline-COOH_reductase"/>
</dbReference>
<dbReference type="SUPFAM" id="SSF51735">
    <property type="entry name" value="NAD(P)-binding Rossmann-fold domains"/>
    <property type="match status" value="1"/>
</dbReference>
<dbReference type="NCBIfam" id="TIGR00112">
    <property type="entry name" value="proC"/>
    <property type="match status" value="1"/>
</dbReference>
<comment type="catalytic activity">
    <reaction evidence="8">
        <text>L-proline + NAD(+) = (S)-1-pyrroline-5-carboxylate + NADH + 2 H(+)</text>
        <dbReference type="Rhea" id="RHEA:14105"/>
        <dbReference type="ChEBI" id="CHEBI:15378"/>
        <dbReference type="ChEBI" id="CHEBI:17388"/>
        <dbReference type="ChEBI" id="CHEBI:57540"/>
        <dbReference type="ChEBI" id="CHEBI:57945"/>
        <dbReference type="ChEBI" id="CHEBI:60039"/>
        <dbReference type="EC" id="1.5.1.2"/>
    </reaction>
</comment>
<name>A0A1I3MNV4_9PLAN</name>